<organism evidence="6 7">
    <name type="scientific">Corynebacterium striatum</name>
    <dbReference type="NCBI Taxonomy" id="43770"/>
    <lineage>
        <taxon>Bacteria</taxon>
        <taxon>Bacillati</taxon>
        <taxon>Actinomycetota</taxon>
        <taxon>Actinomycetes</taxon>
        <taxon>Mycobacteriales</taxon>
        <taxon>Corynebacteriaceae</taxon>
        <taxon>Corynebacterium</taxon>
    </lineage>
</organism>
<dbReference type="GO" id="GO:0005524">
    <property type="term" value="F:ATP binding"/>
    <property type="evidence" value="ECO:0007669"/>
    <property type="project" value="UniProtKB-KW"/>
</dbReference>
<dbReference type="PANTHER" id="PTHR36510">
    <property type="entry name" value="GLUTAMATE--CYSTEINE LIGASE 2-RELATED"/>
    <property type="match status" value="1"/>
</dbReference>
<evidence type="ECO:0000313" key="7">
    <source>
        <dbReference type="Proteomes" id="UP000250197"/>
    </source>
</evidence>
<proteinExistence type="inferred from homology"/>
<dbReference type="PANTHER" id="PTHR36510:SF1">
    <property type="entry name" value="GLUTAMATE--CYSTEINE LIGASE 2-RELATED"/>
    <property type="match status" value="1"/>
</dbReference>
<keyword evidence="1 5" id="KW-0436">Ligase</keyword>
<dbReference type="NCBIfam" id="NF010044">
    <property type="entry name" value="PRK13517.1-4"/>
    <property type="match status" value="1"/>
</dbReference>
<evidence type="ECO:0000256" key="2">
    <source>
        <dbReference type="ARBA" id="ARBA00022741"/>
    </source>
</evidence>
<evidence type="ECO:0000256" key="1">
    <source>
        <dbReference type="ARBA" id="ARBA00022598"/>
    </source>
</evidence>
<dbReference type="InterPro" id="IPR006336">
    <property type="entry name" value="GCS2"/>
</dbReference>
<comment type="catalytic activity">
    <reaction evidence="4 5">
        <text>L-cysteine + L-glutamate + ATP = gamma-L-glutamyl-L-cysteine + ADP + phosphate + H(+)</text>
        <dbReference type="Rhea" id="RHEA:13285"/>
        <dbReference type="ChEBI" id="CHEBI:15378"/>
        <dbReference type="ChEBI" id="CHEBI:29985"/>
        <dbReference type="ChEBI" id="CHEBI:30616"/>
        <dbReference type="ChEBI" id="CHEBI:35235"/>
        <dbReference type="ChEBI" id="CHEBI:43474"/>
        <dbReference type="ChEBI" id="CHEBI:58173"/>
        <dbReference type="ChEBI" id="CHEBI:456216"/>
        <dbReference type="EC" id="6.3.2.2"/>
    </reaction>
</comment>
<protein>
    <recommendedName>
        <fullName evidence="5">Putative glutamate--cysteine ligase 2</fullName>
        <ecNumber evidence="5">6.3.2.2</ecNumber>
    </recommendedName>
    <alternativeName>
        <fullName evidence="5">Gamma-glutamylcysteine synthetase 2</fullName>
        <shortName evidence="5">GCS 2</shortName>
        <shortName evidence="5">Gamma-GCS 2</shortName>
    </alternativeName>
</protein>
<comment type="similarity">
    <text evidence="5">Belongs to the glutamate--cysteine ligase type 2 family. YbdK subfamily.</text>
</comment>
<dbReference type="Proteomes" id="UP000250197">
    <property type="component" value="Chromosome"/>
</dbReference>
<dbReference type="Gene3D" id="3.30.590.20">
    <property type="match status" value="1"/>
</dbReference>
<dbReference type="HAMAP" id="MF_01609">
    <property type="entry name" value="Glu_cys_ligase_2"/>
    <property type="match status" value="1"/>
</dbReference>
<dbReference type="NCBIfam" id="TIGR02050">
    <property type="entry name" value="gshA_cyan_rel"/>
    <property type="match status" value="1"/>
</dbReference>
<comment type="function">
    <text evidence="5">ATP-dependent carboxylate-amine ligase which exhibits weak glutamate--cysteine ligase activity.</text>
</comment>
<dbReference type="SUPFAM" id="SSF55931">
    <property type="entry name" value="Glutamine synthetase/guanido kinase"/>
    <property type="match status" value="1"/>
</dbReference>
<dbReference type="KEGG" id="cstr:CBE89_02590"/>
<reference evidence="6 7" key="1">
    <citation type="submission" date="2017-05" db="EMBL/GenBank/DDBJ databases">
        <title>Complete genome sequence of Corynebacterium striatum KC-Na-1 isolated from Neophocaena asiaeorientalis in Korea.</title>
        <authorList>
            <person name="Kim J.H."/>
            <person name="Lee K."/>
        </authorList>
    </citation>
    <scope>NUCLEOTIDE SEQUENCE [LARGE SCALE GENOMIC DNA]</scope>
    <source>
        <strain evidence="6 7">KC-Na-01</strain>
    </source>
</reference>
<dbReference type="AlphaFoldDB" id="A0A2Z2J278"/>
<dbReference type="InterPro" id="IPR014746">
    <property type="entry name" value="Gln_synth/guanido_kin_cat_dom"/>
</dbReference>
<dbReference type="GO" id="GO:0042398">
    <property type="term" value="P:modified amino acid biosynthetic process"/>
    <property type="evidence" value="ECO:0007669"/>
    <property type="project" value="InterPro"/>
</dbReference>
<gene>
    <name evidence="6" type="ORF">CBE89_02590</name>
</gene>
<dbReference type="InterPro" id="IPR050141">
    <property type="entry name" value="GCL_type2/YbdK_subfam"/>
</dbReference>
<dbReference type="Pfam" id="PF04107">
    <property type="entry name" value="GCS2"/>
    <property type="match status" value="1"/>
</dbReference>
<evidence type="ECO:0000256" key="3">
    <source>
        <dbReference type="ARBA" id="ARBA00022840"/>
    </source>
</evidence>
<dbReference type="EMBL" id="CP021252">
    <property type="protein sequence ID" value="ART20507.1"/>
    <property type="molecule type" value="Genomic_DNA"/>
</dbReference>
<dbReference type="GO" id="GO:0004357">
    <property type="term" value="F:glutamate-cysteine ligase activity"/>
    <property type="evidence" value="ECO:0007669"/>
    <property type="project" value="UniProtKB-EC"/>
</dbReference>
<evidence type="ECO:0000313" key="6">
    <source>
        <dbReference type="EMBL" id="ART20507.1"/>
    </source>
</evidence>
<name>A0A2Z2J278_CORST</name>
<dbReference type="NCBIfam" id="NF010042">
    <property type="entry name" value="PRK13517.1-2"/>
    <property type="match status" value="1"/>
</dbReference>
<dbReference type="RefSeq" id="WP_086890675.1">
    <property type="nucleotide sequence ID" value="NZ_CP021252.1"/>
</dbReference>
<dbReference type="EC" id="6.3.2.2" evidence="5"/>
<sequence length="381" mass="43274">MNIPEESFARSAEPTLGVEWEVALVDPTTWDLVPRGAELIERVHAAAPEIHLEKEFLQNTVELVTGICHTVPEAVADLAHKLSHVRAAADEMGVKLWASGGHPFTDFRENPVSAKESYSEIINRTQYWGKQMLLWGTHVHVGIRHEDRVWPIINALMTKYPHLLAISACSPAWEGLDTGYASNRTMLYQQLPTAGMPYQFESWEDWQSYMRDQAISGVINHTGSMHFDIRPASKWGTVEVRVSDASSNLRELSAVVALTHCLVVHYDRMIDRGEELPTLQPWHVAENKWRGARYGMDALVITSRETDEHWIKDELADLVEELTPLARELGCAEELALIHEIIDDGAGYERQRALHEETGSWQKVVEETCQEMLDRQPLERN</sequence>
<evidence type="ECO:0000256" key="4">
    <source>
        <dbReference type="ARBA" id="ARBA00048819"/>
    </source>
</evidence>
<keyword evidence="3 5" id="KW-0067">ATP-binding</keyword>
<keyword evidence="2 5" id="KW-0547">Nucleotide-binding</keyword>
<dbReference type="InterPro" id="IPR011793">
    <property type="entry name" value="YbdK"/>
</dbReference>
<accession>A0A2Z2J278</accession>
<evidence type="ECO:0000256" key="5">
    <source>
        <dbReference type="HAMAP-Rule" id="MF_01609"/>
    </source>
</evidence>